<feature type="region of interest" description="Disordered" evidence="3">
    <location>
        <begin position="321"/>
        <end position="354"/>
    </location>
</feature>
<dbReference type="EMBL" id="JANBUL010000108">
    <property type="protein sequence ID" value="KAJ2781319.1"/>
    <property type="molecule type" value="Genomic_DNA"/>
</dbReference>
<dbReference type="Pfam" id="PF05368">
    <property type="entry name" value="NmrA"/>
    <property type="match status" value="1"/>
</dbReference>
<dbReference type="AlphaFoldDB" id="A0A9W8HAB5"/>
<proteinExistence type="predicted"/>
<name>A0A9W8HAB5_9FUNG</name>
<protein>
    <recommendedName>
        <fullName evidence="4">NmrA-like domain-containing protein</fullName>
    </recommendedName>
</protein>
<organism evidence="5 6">
    <name type="scientific">Coemansia javaensis</name>
    <dbReference type="NCBI Taxonomy" id="2761396"/>
    <lineage>
        <taxon>Eukaryota</taxon>
        <taxon>Fungi</taxon>
        <taxon>Fungi incertae sedis</taxon>
        <taxon>Zoopagomycota</taxon>
        <taxon>Kickxellomycotina</taxon>
        <taxon>Kickxellomycetes</taxon>
        <taxon>Kickxellales</taxon>
        <taxon>Kickxellaceae</taxon>
        <taxon>Coemansia</taxon>
    </lineage>
</organism>
<keyword evidence="1" id="KW-0521">NADP</keyword>
<evidence type="ECO:0000259" key="4">
    <source>
        <dbReference type="Pfam" id="PF05368"/>
    </source>
</evidence>
<dbReference type="SUPFAM" id="SSF51735">
    <property type="entry name" value="NAD(P)-binding Rossmann-fold domains"/>
    <property type="match status" value="1"/>
</dbReference>
<evidence type="ECO:0000256" key="2">
    <source>
        <dbReference type="ARBA" id="ARBA00023002"/>
    </source>
</evidence>
<gene>
    <name evidence="5" type="ORF">H4R18_002947</name>
</gene>
<accession>A0A9W8HAB5</accession>
<dbReference type="OrthoDB" id="419598at2759"/>
<evidence type="ECO:0000256" key="1">
    <source>
        <dbReference type="ARBA" id="ARBA00022857"/>
    </source>
</evidence>
<reference evidence="5" key="1">
    <citation type="submission" date="2022-07" db="EMBL/GenBank/DDBJ databases">
        <title>Phylogenomic reconstructions and comparative analyses of Kickxellomycotina fungi.</title>
        <authorList>
            <person name="Reynolds N.K."/>
            <person name="Stajich J.E."/>
            <person name="Barry K."/>
            <person name="Grigoriev I.V."/>
            <person name="Crous P."/>
            <person name="Smith M.E."/>
        </authorList>
    </citation>
    <scope>NUCLEOTIDE SEQUENCE</scope>
    <source>
        <strain evidence="5">NBRC 105414</strain>
    </source>
</reference>
<feature type="domain" description="NmrA-like" evidence="4">
    <location>
        <begin position="10"/>
        <end position="249"/>
    </location>
</feature>
<evidence type="ECO:0000313" key="6">
    <source>
        <dbReference type="Proteomes" id="UP001140217"/>
    </source>
</evidence>
<dbReference type="InterPro" id="IPR051609">
    <property type="entry name" value="NmrA/Isoflavone_reductase-like"/>
</dbReference>
<dbReference type="InterPro" id="IPR008030">
    <property type="entry name" value="NmrA-like"/>
</dbReference>
<sequence>MAGDDRAYTRVAVVGTGGYAGLFLRALLQSGHFGVVRAVTRAAEAGDRAKRERLAALRRQGAEVVEYDEAAGAPALQRAFAGIDVVVSGIGMGAAAAQIPMIDGAVLAGVGWFIPAEFGVPPYASVWLPFPGPLEARAAVEEHLRRHAQPRGLAHTIVYTGLALDYIDPRSIGLRLADRSATLVGRGGTPVSFTATADVVRLLVGVLRRPAEMRNRTVRFVGSTACMRDLVKIVTSGDRGENVRMVSVGEAKTRFRELAQRQDLQALQVYARLLLEEGLGQVNRCGEPLDNALFPEIRPEPVRQTLERLIRAADSDRLARASAPAVHRSDTGSSVTAGLGHVHRADAAPLSDTD</sequence>
<comment type="caution">
    <text evidence="5">The sequence shown here is derived from an EMBL/GenBank/DDBJ whole genome shotgun (WGS) entry which is preliminary data.</text>
</comment>
<evidence type="ECO:0000256" key="3">
    <source>
        <dbReference type="SAM" id="MobiDB-lite"/>
    </source>
</evidence>
<keyword evidence="2" id="KW-0560">Oxidoreductase</keyword>
<dbReference type="Gene3D" id="3.90.25.10">
    <property type="entry name" value="UDP-galactose 4-epimerase, domain 1"/>
    <property type="match status" value="1"/>
</dbReference>
<dbReference type="Proteomes" id="UP001140217">
    <property type="component" value="Unassembled WGS sequence"/>
</dbReference>
<dbReference type="InterPro" id="IPR036291">
    <property type="entry name" value="NAD(P)-bd_dom_sf"/>
</dbReference>
<evidence type="ECO:0000313" key="5">
    <source>
        <dbReference type="EMBL" id="KAJ2781319.1"/>
    </source>
</evidence>
<dbReference type="PANTHER" id="PTHR47706:SF9">
    <property type="entry name" value="NMRA-LIKE DOMAIN-CONTAINING PROTEIN-RELATED"/>
    <property type="match status" value="1"/>
</dbReference>
<dbReference type="Gene3D" id="3.40.50.720">
    <property type="entry name" value="NAD(P)-binding Rossmann-like Domain"/>
    <property type="match status" value="1"/>
</dbReference>
<keyword evidence="6" id="KW-1185">Reference proteome</keyword>
<dbReference type="PANTHER" id="PTHR47706">
    <property type="entry name" value="NMRA-LIKE FAMILY PROTEIN"/>
    <property type="match status" value="1"/>
</dbReference>
<dbReference type="GO" id="GO:0016491">
    <property type="term" value="F:oxidoreductase activity"/>
    <property type="evidence" value="ECO:0007669"/>
    <property type="project" value="UniProtKB-KW"/>
</dbReference>